<dbReference type="PANTHER" id="PTHR13504">
    <property type="entry name" value="FIDO DOMAIN-CONTAINING PROTEIN DDB_G0283145"/>
    <property type="match status" value="1"/>
</dbReference>
<gene>
    <name evidence="4" type="ORF">CLV31_106212</name>
</gene>
<name>A0A326RQ28_9BACT</name>
<dbReference type="AlphaFoldDB" id="A0A326RQ28"/>
<dbReference type="PROSITE" id="PS51459">
    <property type="entry name" value="FIDO"/>
    <property type="match status" value="1"/>
</dbReference>
<evidence type="ECO:0000313" key="4">
    <source>
        <dbReference type="EMBL" id="PZV83595.1"/>
    </source>
</evidence>
<dbReference type="InterPro" id="IPR040198">
    <property type="entry name" value="Fido_containing"/>
</dbReference>
<protein>
    <submittedName>
        <fullName evidence="4">Fic/DOC family protein</fullName>
    </submittedName>
</protein>
<dbReference type="InterPro" id="IPR036597">
    <property type="entry name" value="Fido-like_dom_sf"/>
</dbReference>
<evidence type="ECO:0000313" key="5">
    <source>
        <dbReference type="Proteomes" id="UP000248917"/>
    </source>
</evidence>
<keyword evidence="2" id="KW-0067">ATP-binding</keyword>
<dbReference type="RefSeq" id="WP_111392830.1">
    <property type="nucleotide sequence ID" value="NZ_QKTX01000006.1"/>
</dbReference>
<organism evidence="4 5">
    <name type="scientific">Algoriphagus aquaeductus</name>
    <dbReference type="NCBI Taxonomy" id="475299"/>
    <lineage>
        <taxon>Bacteria</taxon>
        <taxon>Pseudomonadati</taxon>
        <taxon>Bacteroidota</taxon>
        <taxon>Cytophagia</taxon>
        <taxon>Cytophagales</taxon>
        <taxon>Cyclobacteriaceae</taxon>
        <taxon>Algoriphagus</taxon>
    </lineage>
</organism>
<evidence type="ECO:0000256" key="2">
    <source>
        <dbReference type="PIRSR" id="PIRSR640198-2"/>
    </source>
</evidence>
<feature type="active site" evidence="1">
    <location>
        <position position="444"/>
    </location>
</feature>
<dbReference type="EMBL" id="QKTX01000006">
    <property type="protein sequence ID" value="PZV83595.1"/>
    <property type="molecule type" value="Genomic_DNA"/>
</dbReference>
<keyword evidence="2" id="KW-0547">Nucleotide-binding</keyword>
<dbReference type="InterPro" id="IPR003812">
    <property type="entry name" value="Fido"/>
</dbReference>
<keyword evidence="5" id="KW-1185">Reference proteome</keyword>
<dbReference type="Proteomes" id="UP000248917">
    <property type="component" value="Unassembled WGS sequence"/>
</dbReference>
<dbReference type="PANTHER" id="PTHR13504:SF38">
    <property type="entry name" value="FIDO DOMAIN-CONTAINING PROTEIN"/>
    <property type="match status" value="1"/>
</dbReference>
<accession>A0A326RQ28</accession>
<sequence>MATISERLASSLTILKDLQEVDKIAVKSSDLSRTHRERLVRSGFLKEVMRGWYIPTRPEEPAGESTSWYTSFWYFCAAYLNERFGEEWSLSPEQSVILHAGNLTVPRQLLVRSPLARNQTTQLPHDTSIFETRARIAEKEELVIDPHGLRLFTLESALIYCPEPFFRNNPVDARAVLGTFRDGTDLLRRLLDGGHSVVAGRLAGAFRNIGRDAIADDILAGMRSVGYAVSEQDPFASPSTLLIPSRQVLPHVNRLQLMWMSMRETVLEVFPSEPGLPRDSSAYLQRVSELFVNDAYNSLSIEGYRVSADLIERIKAGSWQPELHEADRQHRDSMAARGYWQAFQSVKKALEEVLSGAESGQVAEKAHRTWYRELFAPSVEAGIIRASDLAGYRNQSVFIRRSKHVPPSQEQVRDLMPAYFDLLSSEKSAGVRAVLGHFAFVYIHPYVDGNGRIARFLMNLLMASGGYPWTIVPVTRREEYMSALESASADQNIRPFAVFLASLVEN</sequence>
<feature type="domain" description="Fido" evidence="3">
    <location>
        <begin position="358"/>
        <end position="502"/>
    </location>
</feature>
<dbReference type="Pfam" id="PF02661">
    <property type="entry name" value="Fic"/>
    <property type="match status" value="1"/>
</dbReference>
<comment type="caution">
    <text evidence="4">The sequence shown here is derived from an EMBL/GenBank/DDBJ whole genome shotgun (WGS) entry which is preliminary data.</text>
</comment>
<evidence type="ECO:0000256" key="1">
    <source>
        <dbReference type="PIRSR" id="PIRSR640198-1"/>
    </source>
</evidence>
<dbReference type="GO" id="GO:0005524">
    <property type="term" value="F:ATP binding"/>
    <property type="evidence" value="ECO:0007669"/>
    <property type="project" value="UniProtKB-KW"/>
</dbReference>
<dbReference type="Gene3D" id="1.10.3290.10">
    <property type="entry name" value="Fido-like domain"/>
    <property type="match status" value="1"/>
</dbReference>
<dbReference type="SUPFAM" id="SSF140931">
    <property type="entry name" value="Fic-like"/>
    <property type="match status" value="1"/>
</dbReference>
<proteinExistence type="predicted"/>
<dbReference type="OrthoDB" id="9814400at2"/>
<evidence type="ECO:0000259" key="3">
    <source>
        <dbReference type="PROSITE" id="PS51459"/>
    </source>
</evidence>
<reference evidence="4 5" key="1">
    <citation type="submission" date="2018-06" db="EMBL/GenBank/DDBJ databases">
        <title>Genomic Encyclopedia of Archaeal and Bacterial Type Strains, Phase II (KMG-II): from individual species to whole genera.</title>
        <authorList>
            <person name="Goeker M."/>
        </authorList>
    </citation>
    <scope>NUCLEOTIDE SEQUENCE [LARGE SCALE GENOMIC DNA]</scope>
    <source>
        <strain evidence="4 5">T4</strain>
    </source>
</reference>
<feature type="binding site" evidence="2">
    <location>
        <begin position="448"/>
        <end position="455"/>
    </location>
    <ligand>
        <name>ATP</name>
        <dbReference type="ChEBI" id="CHEBI:30616"/>
    </ligand>
</feature>